<dbReference type="GO" id="GO:0051213">
    <property type="term" value="F:dioxygenase activity"/>
    <property type="evidence" value="ECO:0007669"/>
    <property type="project" value="UniProtKB-KW"/>
</dbReference>
<accession>A0A6B8RFX5</accession>
<name>A0A6B8RFX5_9BACL</name>
<dbReference type="Gene3D" id="3.10.180.10">
    <property type="entry name" value="2,3-Dihydroxybiphenyl 1,2-Dioxygenase, domain 1"/>
    <property type="match status" value="1"/>
</dbReference>
<dbReference type="EMBL" id="CP034235">
    <property type="protein sequence ID" value="QGQ95080.1"/>
    <property type="molecule type" value="Genomic_DNA"/>
</dbReference>
<dbReference type="AlphaFoldDB" id="A0A6B8RFX5"/>
<evidence type="ECO:0000313" key="2">
    <source>
        <dbReference type="EMBL" id="QGQ95080.1"/>
    </source>
</evidence>
<dbReference type="SUPFAM" id="SSF54593">
    <property type="entry name" value="Glyoxalase/Bleomycin resistance protein/Dihydroxybiphenyl dioxygenase"/>
    <property type="match status" value="1"/>
</dbReference>
<proteinExistence type="predicted"/>
<keyword evidence="3" id="KW-1185">Reference proteome</keyword>
<organism evidence="2 3">
    <name type="scientific">Paenibacillus psychroresistens</name>
    <dbReference type="NCBI Taxonomy" id="1778678"/>
    <lineage>
        <taxon>Bacteria</taxon>
        <taxon>Bacillati</taxon>
        <taxon>Bacillota</taxon>
        <taxon>Bacilli</taxon>
        <taxon>Bacillales</taxon>
        <taxon>Paenibacillaceae</taxon>
        <taxon>Paenibacillus</taxon>
    </lineage>
</organism>
<dbReference type="PANTHER" id="PTHR36503">
    <property type="entry name" value="BLR2520 PROTEIN"/>
    <property type="match status" value="1"/>
</dbReference>
<dbReference type="InterPro" id="IPR004360">
    <property type="entry name" value="Glyas_Fos-R_dOase_dom"/>
</dbReference>
<evidence type="ECO:0000259" key="1">
    <source>
        <dbReference type="PROSITE" id="PS51819"/>
    </source>
</evidence>
<dbReference type="PROSITE" id="PS51819">
    <property type="entry name" value="VOC"/>
    <property type="match status" value="1"/>
</dbReference>
<keyword evidence="2" id="KW-0560">Oxidoreductase</keyword>
<protein>
    <submittedName>
        <fullName evidence="2">Extradiol dioxygenase</fullName>
    </submittedName>
</protein>
<dbReference type="Pfam" id="PF00903">
    <property type="entry name" value="Glyoxalase"/>
    <property type="match status" value="1"/>
</dbReference>
<dbReference type="RefSeq" id="WP_155700095.1">
    <property type="nucleotide sequence ID" value="NZ_CP034235.1"/>
</dbReference>
<dbReference type="OrthoDB" id="9798430at2"/>
<dbReference type="Proteomes" id="UP000426246">
    <property type="component" value="Chromosome"/>
</dbReference>
<sequence>MVKKVWINLPVKDPQKSIEFFNQLGFSEDPRYGDCLTIGDIIVMLFPEPTFKSSTLNEIADTKQGTEVLITIEAENKEEVDEMVEKAEKAGGTIFSKPNVHGSMYGAGFSDLDGHRWNVLYIGE</sequence>
<evidence type="ECO:0000313" key="3">
    <source>
        <dbReference type="Proteomes" id="UP000426246"/>
    </source>
</evidence>
<reference evidence="3" key="1">
    <citation type="submission" date="2018-11" db="EMBL/GenBank/DDBJ databases">
        <title>Complete genome sequence of Paenibacillus sp. ML311-T8.</title>
        <authorList>
            <person name="Nam Y.-D."/>
            <person name="Kang J."/>
            <person name="Chung W.-H."/>
            <person name="Park Y.S."/>
        </authorList>
    </citation>
    <scope>NUCLEOTIDE SEQUENCE [LARGE SCALE GENOMIC DNA]</scope>
    <source>
        <strain evidence="3">ML311-T8</strain>
    </source>
</reference>
<gene>
    <name evidence="2" type="ORF">EHS13_09390</name>
</gene>
<dbReference type="InterPro" id="IPR037523">
    <property type="entry name" value="VOC_core"/>
</dbReference>
<feature type="domain" description="VOC" evidence="1">
    <location>
        <begin position="3"/>
        <end position="122"/>
    </location>
</feature>
<dbReference type="InterPro" id="IPR029068">
    <property type="entry name" value="Glyas_Bleomycin-R_OHBP_Dase"/>
</dbReference>
<keyword evidence="2" id="KW-0223">Dioxygenase</keyword>
<dbReference type="KEGG" id="ppsc:EHS13_09390"/>
<dbReference type="PANTHER" id="PTHR36503:SF2">
    <property type="entry name" value="BLR2408 PROTEIN"/>
    <property type="match status" value="1"/>
</dbReference>